<keyword evidence="1" id="KW-0732">Signal</keyword>
<evidence type="ECO:0000313" key="3">
    <source>
        <dbReference type="Proteomes" id="UP000293300"/>
    </source>
</evidence>
<dbReference type="NCBIfam" id="NF047658">
    <property type="entry name" value="HYC_CC_PP"/>
    <property type="match status" value="1"/>
</dbReference>
<sequence>MNFKKHISILLTFFLLASNLGLAFNVHYCEDEIASVSLSTVSAPHEAEDDCCGVVEKDSKCCNDKIIKAEVKSDLIIVKSLSFDALFLPVDNHWAPMVLVPERNFRTRENTTYYCDVHAPPLYLLYSQYTFYS</sequence>
<dbReference type="Pfam" id="PF26622">
    <property type="entry name" value="DUF8199"/>
    <property type="match status" value="1"/>
</dbReference>
<dbReference type="EMBL" id="SJPE01000006">
    <property type="protein sequence ID" value="TBX69583.1"/>
    <property type="molecule type" value="Genomic_DNA"/>
</dbReference>
<accession>A0A4V2L574</accession>
<feature type="signal peptide" evidence="1">
    <location>
        <begin position="1"/>
        <end position="23"/>
    </location>
</feature>
<proteinExistence type="predicted"/>
<protein>
    <submittedName>
        <fullName evidence="2">Uncharacterized protein</fullName>
    </submittedName>
</protein>
<reference evidence="2 3" key="1">
    <citation type="submission" date="2019-02" db="EMBL/GenBank/DDBJ databases">
        <title>Flavobacterium sp. RD-2-33 isolated from forest soil.</title>
        <authorList>
            <person name="Chaudhary D.K."/>
        </authorList>
    </citation>
    <scope>NUCLEOTIDE SEQUENCE [LARGE SCALE GENOMIC DNA]</scope>
    <source>
        <strain evidence="2 3">RD-2-33</strain>
    </source>
</reference>
<dbReference type="RefSeq" id="WP_131475853.1">
    <property type="nucleotide sequence ID" value="NZ_SJPE01000006.1"/>
</dbReference>
<comment type="caution">
    <text evidence="2">The sequence shown here is derived from an EMBL/GenBank/DDBJ whole genome shotgun (WGS) entry which is preliminary data.</text>
</comment>
<keyword evidence="3" id="KW-1185">Reference proteome</keyword>
<gene>
    <name evidence="2" type="ORF">EZL74_06820</name>
</gene>
<organism evidence="2 3">
    <name type="scientific">Flavobacterium silvisoli</name>
    <dbReference type="NCBI Taxonomy" id="2529433"/>
    <lineage>
        <taxon>Bacteria</taxon>
        <taxon>Pseudomonadati</taxon>
        <taxon>Bacteroidota</taxon>
        <taxon>Flavobacteriia</taxon>
        <taxon>Flavobacteriales</taxon>
        <taxon>Flavobacteriaceae</taxon>
        <taxon>Flavobacterium</taxon>
    </lineage>
</organism>
<evidence type="ECO:0000256" key="1">
    <source>
        <dbReference type="SAM" id="SignalP"/>
    </source>
</evidence>
<dbReference type="InterPro" id="IPR058512">
    <property type="entry name" value="DUF8199"/>
</dbReference>
<feature type="chain" id="PRO_5020615924" evidence="1">
    <location>
        <begin position="24"/>
        <end position="133"/>
    </location>
</feature>
<name>A0A4V2L574_9FLAO</name>
<dbReference type="OrthoDB" id="795045at2"/>
<dbReference type="InterPro" id="IPR058060">
    <property type="entry name" value="HYC_CC_PP"/>
</dbReference>
<dbReference type="Proteomes" id="UP000293300">
    <property type="component" value="Unassembled WGS sequence"/>
</dbReference>
<dbReference type="AlphaFoldDB" id="A0A4V2L574"/>
<evidence type="ECO:0000313" key="2">
    <source>
        <dbReference type="EMBL" id="TBX69583.1"/>
    </source>
</evidence>